<name>A0ACB6ZD21_THEGA</name>
<accession>A0ACB6ZD21</accession>
<proteinExistence type="predicted"/>
<reference evidence="1" key="1">
    <citation type="submission" date="2019-10" db="EMBL/GenBank/DDBJ databases">
        <authorList>
            <consortium name="DOE Joint Genome Institute"/>
            <person name="Kuo A."/>
            <person name="Miyauchi S."/>
            <person name="Kiss E."/>
            <person name="Drula E."/>
            <person name="Kohler A."/>
            <person name="Sanchez-Garcia M."/>
            <person name="Andreopoulos B."/>
            <person name="Barry K.W."/>
            <person name="Bonito G."/>
            <person name="Buee M."/>
            <person name="Carver A."/>
            <person name="Chen C."/>
            <person name="Cichocki N."/>
            <person name="Clum A."/>
            <person name="Culley D."/>
            <person name="Crous P.W."/>
            <person name="Fauchery L."/>
            <person name="Girlanda M."/>
            <person name="Hayes R."/>
            <person name="Keri Z."/>
            <person name="Labutti K."/>
            <person name="Lipzen A."/>
            <person name="Lombard V."/>
            <person name="Magnuson J."/>
            <person name="Maillard F."/>
            <person name="Morin E."/>
            <person name="Murat C."/>
            <person name="Nolan M."/>
            <person name="Ohm R."/>
            <person name="Pangilinan J."/>
            <person name="Pereira M."/>
            <person name="Perotto S."/>
            <person name="Peter M."/>
            <person name="Riley R."/>
            <person name="Sitrit Y."/>
            <person name="Stielow B."/>
            <person name="Szollosi G."/>
            <person name="Zifcakova L."/>
            <person name="Stursova M."/>
            <person name="Spatafora J.W."/>
            <person name="Tedersoo L."/>
            <person name="Vaario L.-M."/>
            <person name="Yamada A."/>
            <person name="Yan M."/>
            <person name="Wang P."/>
            <person name="Xu J."/>
            <person name="Bruns T."/>
            <person name="Baldrian P."/>
            <person name="Vilgalys R."/>
            <person name="Henrissat B."/>
            <person name="Grigoriev I.V."/>
            <person name="Hibbett D."/>
            <person name="Nagy L.G."/>
            <person name="Martin F.M."/>
        </authorList>
    </citation>
    <scope>NUCLEOTIDE SEQUENCE</scope>
    <source>
        <strain evidence="1">P2</strain>
    </source>
</reference>
<sequence>MSTKPRNKQLSITMFLSTPAPTNSRKNDGNTPMTRKRRRELEAEAGKDPASANSVEVESPVHAGKRARRSPKATPKPTPGGKGKQRFRQRDTVSDEEKRAGPSKPPIHRAVRAVRKAGSLLTPESDGTLKGDLPEDSGVLSLKTPLAALKLGAQRTSTESPLPGNTRRDLRSSNVGLPTPIPSSRSVSKSKANNPSKASVRTTPEPLEPEPIILSSSPLSPLTDLPDLPDSPRSPQAPAQSSSPIFKVPALPLHTPYRKRVENRLTGSSPPRHPTMAVDSDEGLVPTSQSQDLKPFFVSPPRPGGSALFKDTTPKSLRHSQGYAKQPAQPLPSVLATIQTRNHVGTQENDIVATSQMEEAELRIPRSAQVGPSRTLAFSSPSGKRDKFALGHHEPPSSQRTGVLRTPTKITGFPHDGKVHIM</sequence>
<feature type="non-terminal residue" evidence="1">
    <location>
        <position position="422"/>
    </location>
</feature>
<gene>
    <name evidence="1" type="ORF">BDM02DRAFT_3117674</name>
</gene>
<evidence type="ECO:0000313" key="1">
    <source>
        <dbReference type="EMBL" id="KAF9647056.1"/>
    </source>
</evidence>
<comment type="caution">
    <text evidence="1">The sequence shown here is derived from an EMBL/GenBank/DDBJ whole genome shotgun (WGS) entry which is preliminary data.</text>
</comment>
<dbReference type="EMBL" id="MU118042">
    <property type="protein sequence ID" value="KAF9647056.1"/>
    <property type="molecule type" value="Genomic_DNA"/>
</dbReference>
<protein>
    <submittedName>
        <fullName evidence="1">Uncharacterized protein</fullName>
    </submittedName>
</protein>
<organism evidence="1 2">
    <name type="scientific">Thelephora ganbajun</name>
    <name type="common">Ganba fungus</name>
    <dbReference type="NCBI Taxonomy" id="370292"/>
    <lineage>
        <taxon>Eukaryota</taxon>
        <taxon>Fungi</taxon>
        <taxon>Dikarya</taxon>
        <taxon>Basidiomycota</taxon>
        <taxon>Agaricomycotina</taxon>
        <taxon>Agaricomycetes</taxon>
        <taxon>Thelephorales</taxon>
        <taxon>Thelephoraceae</taxon>
        <taxon>Thelephora</taxon>
    </lineage>
</organism>
<reference evidence="1" key="2">
    <citation type="journal article" date="2020" name="Nat. Commun.">
        <title>Large-scale genome sequencing of mycorrhizal fungi provides insights into the early evolution of symbiotic traits.</title>
        <authorList>
            <person name="Miyauchi S."/>
            <person name="Kiss E."/>
            <person name="Kuo A."/>
            <person name="Drula E."/>
            <person name="Kohler A."/>
            <person name="Sanchez-Garcia M."/>
            <person name="Morin E."/>
            <person name="Andreopoulos B."/>
            <person name="Barry K.W."/>
            <person name="Bonito G."/>
            <person name="Buee M."/>
            <person name="Carver A."/>
            <person name="Chen C."/>
            <person name="Cichocki N."/>
            <person name="Clum A."/>
            <person name="Culley D."/>
            <person name="Crous P.W."/>
            <person name="Fauchery L."/>
            <person name="Girlanda M."/>
            <person name="Hayes R.D."/>
            <person name="Keri Z."/>
            <person name="LaButti K."/>
            <person name="Lipzen A."/>
            <person name="Lombard V."/>
            <person name="Magnuson J."/>
            <person name="Maillard F."/>
            <person name="Murat C."/>
            <person name="Nolan M."/>
            <person name="Ohm R.A."/>
            <person name="Pangilinan J."/>
            <person name="Pereira M.F."/>
            <person name="Perotto S."/>
            <person name="Peter M."/>
            <person name="Pfister S."/>
            <person name="Riley R."/>
            <person name="Sitrit Y."/>
            <person name="Stielow J.B."/>
            <person name="Szollosi G."/>
            <person name="Zifcakova L."/>
            <person name="Stursova M."/>
            <person name="Spatafora J.W."/>
            <person name="Tedersoo L."/>
            <person name="Vaario L.M."/>
            <person name="Yamada A."/>
            <person name="Yan M."/>
            <person name="Wang P."/>
            <person name="Xu J."/>
            <person name="Bruns T."/>
            <person name="Baldrian P."/>
            <person name="Vilgalys R."/>
            <person name="Dunand C."/>
            <person name="Henrissat B."/>
            <person name="Grigoriev I.V."/>
            <person name="Hibbett D."/>
            <person name="Nagy L.G."/>
            <person name="Martin F.M."/>
        </authorList>
    </citation>
    <scope>NUCLEOTIDE SEQUENCE</scope>
    <source>
        <strain evidence="1">P2</strain>
    </source>
</reference>
<evidence type="ECO:0000313" key="2">
    <source>
        <dbReference type="Proteomes" id="UP000886501"/>
    </source>
</evidence>
<keyword evidence="2" id="KW-1185">Reference proteome</keyword>
<dbReference type="Proteomes" id="UP000886501">
    <property type="component" value="Unassembled WGS sequence"/>
</dbReference>